<dbReference type="eggNOG" id="ENOG502R37V">
    <property type="taxonomic scope" value="Eukaryota"/>
</dbReference>
<dbReference type="KEGG" id="mde:101900803"/>
<feature type="region of interest" description="Disordered" evidence="2">
    <location>
        <begin position="659"/>
        <end position="688"/>
    </location>
</feature>
<dbReference type="EnsemblMetazoa" id="MDOA002241-RA">
    <property type="protein sequence ID" value="MDOA002241-PA"/>
    <property type="gene ID" value="MDOA002241"/>
</dbReference>
<keyword evidence="5" id="KW-1185">Reference proteome</keyword>
<dbReference type="OrthoDB" id="10028183at2759"/>
<dbReference type="InterPro" id="IPR025740">
    <property type="entry name" value="FAM110"/>
</dbReference>
<dbReference type="VEuPathDB" id="VectorBase:MDOA002241"/>
<reference evidence="4" key="1">
    <citation type="submission" date="2020-05" db="UniProtKB">
        <authorList>
            <consortium name="EnsemblMetazoa"/>
        </authorList>
    </citation>
    <scope>IDENTIFICATION</scope>
    <source>
        <strain evidence="4">Aabys</strain>
    </source>
</reference>
<evidence type="ECO:0000313" key="6">
    <source>
        <dbReference type="RefSeq" id="XP_005187684.1"/>
    </source>
</evidence>
<feature type="region of interest" description="Disordered" evidence="2">
    <location>
        <begin position="351"/>
        <end position="384"/>
    </location>
</feature>
<feature type="compositionally biased region" description="Polar residues" evidence="2">
    <location>
        <begin position="431"/>
        <end position="443"/>
    </location>
</feature>
<protein>
    <submittedName>
        <fullName evidence="6">MAP-homologous protein 1</fullName>
    </submittedName>
</protein>
<evidence type="ECO:0000256" key="2">
    <source>
        <dbReference type="SAM" id="MobiDB-lite"/>
    </source>
</evidence>
<feature type="compositionally biased region" description="Basic and acidic residues" evidence="2">
    <location>
        <begin position="451"/>
        <end position="473"/>
    </location>
</feature>
<evidence type="ECO:0000313" key="4">
    <source>
        <dbReference type="EnsemblMetazoa" id="MDOA002241-PA"/>
    </source>
</evidence>
<feature type="compositionally biased region" description="Polar residues" evidence="2">
    <location>
        <begin position="83"/>
        <end position="96"/>
    </location>
</feature>
<organism evidence="4">
    <name type="scientific">Musca domestica</name>
    <name type="common">House fly</name>
    <dbReference type="NCBI Taxonomy" id="7370"/>
    <lineage>
        <taxon>Eukaryota</taxon>
        <taxon>Metazoa</taxon>
        <taxon>Ecdysozoa</taxon>
        <taxon>Arthropoda</taxon>
        <taxon>Hexapoda</taxon>
        <taxon>Insecta</taxon>
        <taxon>Pterygota</taxon>
        <taxon>Neoptera</taxon>
        <taxon>Endopterygota</taxon>
        <taxon>Diptera</taxon>
        <taxon>Brachycera</taxon>
        <taxon>Muscomorpha</taxon>
        <taxon>Muscoidea</taxon>
        <taxon>Muscidae</taxon>
        <taxon>Musca</taxon>
    </lineage>
</organism>
<feature type="region of interest" description="Disordered" evidence="2">
    <location>
        <begin position="773"/>
        <end position="796"/>
    </location>
</feature>
<dbReference type="AlphaFoldDB" id="A0A1I8M868"/>
<accession>A0A1I8M868</accession>
<comment type="similarity">
    <text evidence="1">Belongs to the FAM110 family.</text>
</comment>
<feature type="compositionally biased region" description="Low complexity" evidence="2">
    <location>
        <begin position="659"/>
        <end position="672"/>
    </location>
</feature>
<feature type="region of interest" description="Disordered" evidence="2">
    <location>
        <begin position="612"/>
        <end position="646"/>
    </location>
</feature>
<feature type="region of interest" description="Disordered" evidence="2">
    <location>
        <begin position="237"/>
        <end position="264"/>
    </location>
</feature>
<dbReference type="PANTHER" id="PTHR14758:SF1">
    <property type="entry name" value="CENTROSOME-ASSOCIATED FAM110 C-TERMINAL DOMAIN-CONTAINING PROTEIN"/>
    <property type="match status" value="1"/>
</dbReference>
<feature type="compositionally biased region" description="Basic residues" evidence="2">
    <location>
        <begin position="241"/>
        <end position="256"/>
    </location>
</feature>
<dbReference type="Pfam" id="PF14160">
    <property type="entry name" value="FAM110_C"/>
    <property type="match status" value="1"/>
</dbReference>
<dbReference type="RefSeq" id="XP_005187684.1">
    <property type="nucleotide sequence ID" value="XM_005187627.3"/>
</dbReference>
<dbReference type="GeneID" id="101900803"/>
<evidence type="ECO:0000259" key="3">
    <source>
        <dbReference type="Pfam" id="PF14160"/>
    </source>
</evidence>
<dbReference type="Proteomes" id="UP001652621">
    <property type="component" value="Unplaced"/>
</dbReference>
<feature type="domain" description="Centrosome-associated FAM110 C-terminal" evidence="3">
    <location>
        <begin position="721"/>
        <end position="813"/>
    </location>
</feature>
<feature type="region of interest" description="Disordered" evidence="2">
    <location>
        <begin position="562"/>
        <end position="595"/>
    </location>
</feature>
<dbReference type="PANTHER" id="PTHR14758">
    <property type="entry name" value="AGAP005440-PA"/>
    <property type="match status" value="1"/>
</dbReference>
<feature type="region of interest" description="Disordered" evidence="2">
    <location>
        <begin position="431"/>
        <end position="475"/>
    </location>
</feature>
<dbReference type="InterPro" id="IPR025741">
    <property type="entry name" value="FAM110_C"/>
</dbReference>
<feature type="region of interest" description="Disordered" evidence="2">
    <location>
        <begin position="55"/>
        <end position="96"/>
    </location>
</feature>
<gene>
    <name evidence="4" type="primary">101900803</name>
    <name evidence="6" type="synonym">LOC101900803</name>
</gene>
<feature type="compositionally biased region" description="Low complexity" evidence="2">
    <location>
        <begin position="779"/>
        <end position="791"/>
    </location>
</feature>
<name>A0A1I8M868_MUSDO</name>
<reference evidence="6" key="2">
    <citation type="submission" date="2025-04" db="UniProtKB">
        <authorList>
            <consortium name="RefSeq"/>
        </authorList>
    </citation>
    <scope>IDENTIFICATION</scope>
    <source>
        <strain evidence="6">Aabys</strain>
    </source>
</reference>
<sequence length="819" mass="91915">MAAVLNSCASLATTARQLDTNYSQLVEGGGGGGGGGVGALAGSCLSLRAGGGLGVGSRQSFSKTPHLHNDSAMYPSLPKYHRSSSAQQTMTTPNQHQFTSSLAYGMPVSSGYSSQHSTLQKSYNSSTASVQRANNSSDMCRNFWGHSQPTSSALYRSGGDRQQSKRKSAVELLAESKPYFVKSDNPIMERTNFGASTLVCSGKRNRNSSSVILDEGKYNPSYGETTYSAVEAERRYGSTQAHRRSSQLHHHHHHSHNSGCHVSSGNSGLYQGKFRLSMSTDSGHERDKLSRYRKEQFGEPIVLNETKSVSFEEDVAFRIPPPVYFSQQSYGNMYDSGEEPLVLTENYRPISPPAEYAEDSSETHNESRPRYNYQRSYSHSHEMANDKSKYTAASYNINSHKSLPDLHTQINRHSPHSEILSCCSRGNRSIKSAGESSLNRDSGGSSGHYTHRSEPCYRQHRVDIDRDGRDGPTKKCCSATTRVEYRRDSGSSTQHSNNSYCDYSCKAMLDNYDSSDYLLNFTTPEVPEAFQDDYIPPSPRMHNYQNDDTRYYSSSAHQILGGQGGYMKHKASSDEPIVQSPGSQPSIEDISPPPIQFKRQKCIRFKNRSRISLPQQQPQQQQGSSNDLPHPTPSSMDSYRRSDPPRYFFPKCFSADEYQQQTHNPQPHTQSQSHSHLPQPPQAISHQQQIKEFRDQYANNSLRRSQELLHPNAHQPPPSNESMMDLEKFFDRLGLNDDKFHEIYTMSKRKHSNGSDSEHSTVFFSDVSTVDSMRLPDSTETQPQTTQTYRPTEPPSVVERNARIIKWLCNVRKVQNDLN</sequence>
<evidence type="ECO:0000256" key="1">
    <source>
        <dbReference type="ARBA" id="ARBA00010576"/>
    </source>
</evidence>
<evidence type="ECO:0000313" key="5">
    <source>
        <dbReference type="Proteomes" id="UP001652621"/>
    </source>
</evidence>
<feature type="compositionally biased region" description="Polar residues" evidence="2">
    <location>
        <begin position="623"/>
        <end position="637"/>
    </location>
</feature>
<proteinExistence type="inferred from homology"/>
<dbReference type="VEuPathDB" id="VectorBase:MDOMA2_016700"/>